<dbReference type="SMART" id="SM00385">
    <property type="entry name" value="CYCLIN"/>
    <property type="match status" value="1"/>
</dbReference>
<dbReference type="PANTHER" id="PTHR10026">
    <property type="entry name" value="CYCLIN"/>
    <property type="match status" value="1"/>
</dbReference>
<proteinExistence type="inferred from homology"/>
<dbReference type="Pfam" id="PF00134">
    <property type="entry name" value="Cyclin_N"/>
    <property type="match status" value="1"/>
</dbReference>
<dbReference type="GO" id="GO:0006357">
    <property type="term" value="P:regulation of transcription by RNA polymerase II"/>
    <property type="evidence" value="ECO:0007669"/>
    <property type="project" value="InterPro"/>
</dbReference>
<comment type="caution">
    <text evidence="3">The sequence shown here is derived from an EMBL/GenBank/DDBJ whole genome shotgun (WGS) entry which is preliminary data.</text>
</comment>
<dbReference type="Proteomes" id="UP000029867">
    <property type="component" value="Unassembled WGS sequence"/>
</dbReference>
<dbReference type="InterPro" id="IPR013763">
    <property type="entry name" value="Cyclin-like_dom"/>
</dbReference>
<dbReference type="AlphaFoldDB" id="A0A099NW97"/>
<keyword evidence="1" id="KW-0195">Cyclin</keyword>
<protein>
    <recommendedName>
        <fullName evidence="2">Cyclin-like domain-containing protein</fullName>
    </recommendedName>
</protein>
<dbReference type="VEuPathDB" id="FungiDB:C5L36_0C04780"/>
<comment type="similarity">
    <text evidence="1">Belongs to the cyclin family.</text>
</comment>
<evidence type="ECO:0000313" key="3">
    <source>
        <dbReference type="EMBL" id="KGK36865.1"/>
    </source>
</evidence>
<gene>
    <name evidence="3" type="ORF">JL09_g3992</name>
</gene>
<dbReference type="eggNOG" id="KOG0834">
    <property type="taxonomic scope" value="Eukaryota"/>
</dbReference>
<dbReference type="InterPro" id="IPR036915">
    <property type="entry name" value="Cyclin-like_sf"/>
</dbReference>
<dbReference type="HOGENOM" id="CLU_863465_0_0_1"/>
<evidence type="ECO:0000259" key="2">
    <source>
        <dbReference type="SMART" id="SM00385"/>
    </source>
</evidence>
<evidence type="ECO:0000256" key="1">
    <source>
        <dbReference type="RuleBase" id="RU000383"/>
    </source>
</evidence>
<sequence length="322" mass="37113">MDTGVKQTGFDGVSFANHNMHSEEYWEGIVDIERGDWIIDFNQFETDTPSRHTGITCQEELCKRVKGISYIFSCCKQLRLSRSVGLTASTLFHRFYLFESLSKLHYYEVGATAVFVACKAEESRRNLKDVVKVCSKIALGKSDIDEESKVYWKWKDLLVRIEELLLHHLAFDVTPLNPYKITMDALKIGQEPMEKDAPNLEWDAKARTLFGHCTFLFEIMFKLPLCLFYPVEVLCALTTVLSAHKLKISFPVDYLQSSFHIDMNVILKCHDDLIFTASEIETMDKYFRVLPHIPRISHIDIKSVFSGQVESTLRDSLRDDDS</sequence>
<dbReference type="InterPro" id="IPR006671">
    <property type="entry name" value="Cyclin_N"/>
</dbReference>
<dbReference type="EMBL" id="JQFK01000051">
    <property type="protein sequence ID" value="KGK36865.1"/>
    <property type="molecule type" value="Genomic_DNA"/>
</dbReference>
<dbReference type="GO" id="GO:0016538">
    <property type="term" value="F:cyclin-dependent protein serine/threonine kinase regulator activity"/>
    <property type="evidence" value="ECO:0007669"/>
    <property type="project" value="InterPro"/>
</dbReference>
<name>A0A099NW97_PICKU</name>
<accession>A0A099NW97</accession>
<organism evidence="3 4">
    <name type="scientific">Pichia kudriavzevii</name>
    <name type="common">Yeast</name>
    <name type="synonym">Issatchenkia orientalis</name>
    <dbReference type="NCBI Taxonomy" id="4909"/>
    <lineage>
        <taxon>Eukaryota</taxon>
        <taxon>Fungi</taxon>
        <taxon>Dikarya</taxon>
        <taxon>Ascomycota</taxon>
        <taxon>Saccharomycotina</taxon>
        <taxon>Pichiomycetes</taxon>
        <taxon>Pichiales</taxon>
        <taxon>Pichiaceae</taxon>
        <taxon>Pichia</taxon>
    </lineage>
</organism>
<dbReference type="InterPro" id="IPR043198">
    <property type="entry name" value="Cyclin/Ssn8"/>
</dbReference>
<reference evidence="4" key="1">
    <citation type="journal article" date="2014" name="Microb. Cell Fact.">
        <title>Exploiting Issatchenkia orientalis SD108 for succinic acid production.</title>
        <authorList>
            <person name="Xiao H."/>
            <person name="Shao Z."/>
            <person name="Jiang Y."/>
            <person name="Dole S."/>
            <person name="Zhao H."/>
        </authorList>
    </citation>
    <scope>NUCLEOTIDE SEQUENCE [LARGE SCALE GENOMIC DNA]</scope>
    <source>
        <strain evidence="4">SD108</strain>
    </source>
</reference>
<feature type="domain" description="Cyclin-like" evidence="2">
    <location>
        <begin position="69"/>
        <end position="167"/>
    </location>
</feature>
<dbReference type="SUPFAM" id="SSF47954">
    <property type="entry name" value="Cyclin-like"/>
    <property type="match status" value="1"/>
</dbReference>
<dbReference type="Gene3D" id="1.10.472.10">
    <property type="entry name" value="Cyclin-like"/>
    <property type="match status" value="1"/>
</dbReference>
<evidence type="ECO:0000313" key="4">
    <source>
        <dbReference type="Proteomes" id="UP000029867"/>
    </source>
</evidence>